<protein>
    <recommendedName>
        <fullName evidence="7">GTD-binding domain-containing protein</fullName>
    </recommendedName>
</protein>
<dbReference type="Pfam" id="PF04576">
    <property type="entry name" value="Zein-binding"/>
    <property type="match status" value="1"/>
</dbReference>
<dbReference type="GO" id="GO:0080115">
    <property type="term" value="F:myosin XI tail binding"/>
    <property type="evidence" value="ECO:0007669"/>
    <property type="project" value="UniProtKB-ARBA"/>
</dbReference>
<dbReference type="GO" id="GO:0016020">
    <property type="term" value="C:membrane"/>
    <property type="evidence" value="ECO:0007669"/>
    <property type="project" value="UniProtKB-SubCell"/>
</dbReference>
<evidence type="ECO:0000256" key="2">
    <source>
        <dbReference type="ARBA" id="ARBA00022692"/>
    </source>
</evidence>
<dbReference type="EMBL" id="CM018050">
    <property type="protein sequence ID" value="KAA8518425.1"/>
    <property type="molecule type" value="Genomic_DNA"/>
</dbReference>
<accession>A0A5J4ZIK8</accession>
<feature type="coiled-coil region" evidence="5">
    <location>
        <begin position="76"/>
        <end position="131"/>
    </location>
</feature>
<sequence length="511" mass="58256">MDLENMPCSTNLVKCCDCGCSCSLMDRSYSGTWLRSVKRKFHEFEGGNRFVIPGFNFQHVARVEIENECVALREMVSSQQQTIQELSIELEEERNAASSAANEAMSMILRLQREKAEIQMEARQFKRFAEEKMAHDQRELVGVDDLLYKREQAIQSLTCEVQAYKHRMMSYGLTEAEAEGGGGSISRNNSAAENLDSSFEFPTFDYPPLKCKLNENHAYPELDNDVADVEKYAFGETPRSQESLKDLEYRINQLERSPRHIQPDGEFLSTKNVLEKVIVGQSPRQSRHFRRFSTDSSGSFFAPAKEMGPDFASESPMLGSSFRKMDDFSNLRKVDNASEIGDDMSDRVYTIDSVHQGVPYNGVTEPKASIGICDNYMTTPRESLNQADVEDPEIKKLYMRLQVLEADRESMRQAIISMRTDKAQLVLLKEIAQQLCNDMSPARPPVKKSSVIGSFSFMSIFKWIVAFVFWRKKARQSKYMFGRSANNVGLLMLLDKGPRVGQWRCLTRTQV</sequence>
<keyword evidence="2 6" id="KW-0812">Transmembrane</keyword>
<evidence type="ECO:0000256" key="5">
    <source>
        <dbReference type="SAM" id="Coils"/>
    </source>
</evidence>
<name>A0A5J4ZIK8_9ASTE</name>
<feature type="transmembrane region" description="Helical" evidence="6">
    <location>
        <begin position="451"/>
        <end position="470"/>
    </location>
</feature>
<dbReference type="PROSITE" id="PS51775">
    <property type="entry name" value="GTD_BINDING"/>
    <property type="match status" value="1"/>
</dbReference>
<evidence type="ECO:0000256" key="6">
    <source>
        <dbReference type="SAM" id="Phobius"/>
    </source>
</evidence>
<organism evidence="8 9">
    <name type="scientific">Nyssa sinensis</name>
    <dbReference type="NCBI Taxonomy" id="561372"/>
    <lineage>
        <taxon>Eukaryota</taxon>
        <taxon>Viridiplantae</taxon>
        <taxon>Streptophyta</taxon>
        <taxon>Embryophyta</taxon>
        <taxon>Tracheophyta</taxon>
        <taxon>Spermatophyta</taxon>
        <taxon>Magnoliopsida</taxon>
        <taxon>eudicotyledons</taxon>
        <taxon>Gunneridae</taxon>
        <taxon>Pentapetalae</taxon>
        <taxon>asterids</taxon>
        <taxon>Cornales</taxon>
        <taxon>Nyssaceae</taxon>
        <taxon>Nyssa</taxon>
    </lineage>
</organism>
<feature type="domain" description="GTD-binding" evidence="7">
    <location>
        <begin position="67"/>
        <end position="165"/>
    </location>
</feature>
<evidence type="ECO:0000313" key="8">
    <source>
        <dbReference type="EMBL" id="KAA8518425.1"/>
    </source>
</evidence>
<comment type="subcellular location">
    <subcellularLocation>
        <location evidence="1">Membrane</location>
    </subcellularLocation>
</comment>
<dbReference type="PANTHER" id="PTHR31422:SF0">
    <property type="entry name" value="MYOSIN-BINDING PROTEIN 7"/>
    <property type="match status" value="1"/>
</dbReference>
<gene>
    <name evidence="8" type="ORF">F0562_015899</name>
</gene>
<evidence type="ECO:0000313" key="9">
    <source>
        <dbReference type="Proteomes" id="UP000325577"/>
    </source>
</evidence>
<reference evidence="8 9" key="1">
    <citation type="submission" date="2019-09" db="EMBL/GenBank/DDBJ databases">
        <title>A chromosome-level genome assembly of the Chinese tupelo Nyssa sinensis.</title>
        <authorList>
            <person name="Yang X."/>
            <person name="Kang M."/>
            <person name="Yang Y."/>
            <person name="Xiong H."/>
            <person name="Wang M."/>
            <person name="Zhang Z."/>
            <person name="Wang Z."/>
            <person name="Wu H."/>
            <person name="Ma T."/>
            <person name="Liu J."/>
            <person name="Xi Z."/>
        </authorList>
    </citation>
    <scope>NUCLEOTIDE SEQUENCE [LARGE SCALE GENOMIC DNA]</scope>
    <source>
        <strain evidence="8">J267</strain>
        <tissue evidence="8">Leaf</tissue>
    </source>
</reference>
<keyword evidence="9" id="KW-1185">Reference proteome</keyword>
<dbReference type="OrthoDB" id="1060521at2759"/>
<dbReference type="Proteomes" id="UP000325577">
    <property type="component" value="Linkage Group LG7"/>
</dbReference>
<proteinExistence type="predicted"/>
<keyword evidence="5" id="KW-0175">Coiled coil</keyword>
<dbReference type="PANTHER" id="PTHR31422">
    <property type="entry name" value="BNAANNG28530D PROTEIN"/>
    <property type="match status" value="1"/>
</dbReference>
<dbReference type="AlphaFoldDB" id="A0A5J4ZIK8"/>
<evidence type="ECO:0000256" key="1">
    <source>
        <dbReference type="ARBA" id="ARBA00004370"/>
    </source>
</evidence>
<evidence type="ECO:0000259" key="7">
    <source>
        <dbReference type="PROSITE" id="PS51775"/>
    </source>
</evidence>
<dbReference type="InterPro" id="IPR007656">
    <property type="entry name" value="GTD-bd"/>
</dbReference>
<keyword evidence="4 6" id="KW-0472">Membrane</keyword>
<evidence type="ECO:0000256" key="4">
    <source>
        <dbReference type="ARBA" id="ARBA00023136"/>
    </source>
</evidence>
<evidence type="ECO:0000256" key="3">
    <source>
        <dbReference type="ARBA" id="ARBA00022989"/>
    </source>
</evidence>
<keyword evidence="3 6" id="KW-1133">Transmembrane helix</keyword>